<proteinExistence type="predicted"/>
<keyword evidence="1" id="KW-0805">Transcription regulation</keyword>
<dbReference type="InterPro" id="IPR027383">
    <property type="entry name" value="Znf_put"/>
</dbReference>
<sequence>MGRTDCGEYRLGLGGYALGRLPGAEAAELAAHLRGCPPCRAELAELRTVAELLRRTVRPHSASGRSASGRSAVDRSGRGRRSAGRGSRTGASGTGVSAVCAYGPRGPGRSR</sequence>
<evidence type="ECO:0000256" key="1">
    <source>
        <dbReference type="ARBA" id="ARBA00023015"/>
    </source>
</evidence>
<keyword evidence="2" id="KW-0804">Transcription</keyword>
<evidence type="ECO:0000259" key="4">
    <source>
        <dbReference type="Pfam" id="PF13490"/>
    </source>
</evidence>
<evidence type="ECO:0000313" key="5">
    <source>
        <dbReference type="EMBL" id="TYC17300.1"/>
    </source>
</evidence>
<dbReference type="AlphaFoldDB" id="A0A5D0UHQ7"/>
<name>A0A5D0UHQ7_9ACTN</name>
<dbReference type="InterPro" id="IPR041916">
    <property type="entry name" value="Anti_sigma_zinc_sf"/>
</dbReference>
<feature type="domain" description="Putative zinc-finger" evidence="4">
    <location>
        <begin position="13"/>
        <end position="40"/>
    </location>
</feature>
<dbReference type="Gene3D" id="1.10.10.1320">
    <property type="entry name" value="Anti-sigma factor, zinc-finger domain"/>
    <property type="match status" value="1"/>
</dbReference>
<feature type="compositionally biased region" description="Low complexity" evidence="3">
    <location>
        <begin position="84"/>
        <end position="98"/>
    </location>
</feature>
<organism evidence="5 6">
    <name type="scientific">Actinomadura syzygii</name>
    <dbReference type="NCBI Taxonomy" id="1427538"/>
    <lineage>
        <taxon>Bacteria</taxon>
        <taxon>Bacillati</taxon>
        <taxon>Actinomycetota</taxon>
        <taxon>Actinomycetes</taxon>
        <taxon>Streptosporangiales</taxon>
        <taxon>Thermomonosporaceae</taxon>
        <taxon>Actinomadura</taxon>
    </lineage>
</organism>
<reference evidence="5 6" key="1">
    <citation type="submission" date="2019-08" db="EMBL/GenBank/DDBJ databases">
        <title>Actinomadura sp. nov. CYP1-5 isolated from mountain soil.</title>
        <authorList>
            <person name="Songsumanus A."/>
            <person name="Kuncharoen N."/>
            <person name="Kudo T."/>
            <person name="Yuki M."/>
            <person name="Igarashi Y."/>
            <person name="Tanasupawat S."/>
        </authorList>
    </citation>
    <scope>NUCLEOTIDE SEQUENCE [LARGE SCALE GENOMIC DNA]</scope>
    <source>
        <strain evidence="5 6">GKU157</strain>
    </source>
</reference>
<feature type="compositionally biased region" description="Low complexity" evidence="3">
    <location>
        <begin position="61"/>
        <end position="71"/>
    </location>
</feature>
<gene>
    <name evidence="5" type="ORF">FXF65_04575</name>
</gene>
<dbReference type="RefSeq" id="WP_148348443.1">
    <property type="nucleotide sequence ID" value="NZ_JBHSBF010000022.1"/>
</dbReference>
<evidence type="ECO:0000256" key="2">
    <source>
        <dbReference type="ARBA" id="ARBA00023163"/>
    </source>
</evidence>
<accession>A0A5D0UHQ7</accession>
<evidence type="ECO:0000256" key="3">
    <source>
        <dbReference type="SAM" id="MobiDB-lite"/>
    </source>
</evidence>
<dbReference type="EMBL" id="VSFF01000002">
    <property type="protein sequence ID" value="TYC17300.1"/>
    <property type="molecule type" value="Genomic_DNA"/>
</dbReference>
<keyword evidence="6" id="KW-1185">Reference proteome</keyword>
<comment type="caution">
    <text evidence="5">The sequence shown here is derived from an EMBL/GenBank/DDBJ whole genome shotgun (WGS) entry which is preliminary data.</text>
</comment>
<dbReference type="Pfam" id="PF13490">
    <property type="entry name" value="zf-HC2"/>
    <property type="match status" value="1"/>
</dbReference>
<evidence type="ECO:0000313" key="6">
    <source>
        <dbReference type="Proteomes" id="UP000322634"/>
    </source>
</evidence>
<dbReference type="OrthoDB" id="5242431at2"/>
<protein>
    <recommendedName>
        <fullName evidence="4">Putative zinc-finger domain-containing protein</fullName>
    </recommendedName>
</protein>
<dbReference type="Proteomes" id="UP000322634">
    <property type="component" value="Unassembled WGS sequence"/>
</dbReference>
<feature type="region of interest" description="Disordered" evidence="3">
    <location>
        <begin position="57"/>
        <end position="111"/>
    </location>
</feature>